<proteinExistence type="predicted"/>
<sequence>MDPPASSKSSAANDVYSNTPSKSNNIDHINLYRVNSVIKRSHSCAPKPRPKVVLSMSSMSSPDLSRDSVKDGVHECHSASSSKSSSVNTSRSTSPPCSPLLSFQSGSTSPVLSPVFDRSFDSSSSLSPMPKLTVGKMKRRSLFLENYEHIKKQQGSLSNERVGPKIPSSSPHRRSLSTSVTQQYPQRQHLFASSQRRNFTLDISSDGEGDNSTLSHGHSQSVDSSVGLGLSAPSSANSVSTLSFTSLKNYFGHSSQGSVPPTPTTGEMTLRPLRLVNGVN</sequence>
<accession>A0ACB5U1X7</accession>
<comment type="caution">
    <text evidence="1">The sequence shown here is derived from an EMBL/GenBank/DDBJ whole genome shotgun (WGS) entry which is preliminary data.</text>
</comment>
<evidence type="ECO:0000313" key="1">
    <source>
        <dbReference type="EMBL" id="GME99523.1"/>
    </source>
</evidence>
<dbReference type="Proteomes" id="UP001165064">
    <property type="component" value="Unassembled WGS sequence"/>
</dbReference>
<organism evidence="1 2">
    <name type="scientific">Ambrosiozyma monospora</name>
    <name type="common">Yeast</name>
    <name type="synonym">Endomycopsis monosporus</name>
    <dbReference type="NCBI Taxonomy" id="43982"/>
    <lineage>
        <taxon>Eukaryota</taxon>
        <taxon>Fungi</taxon>
        <taxon>Dikarya</taxon>
        <taxon>Ascomycota</taxon>
        <taxon>Saccharomycotina</taxon>
        <taxon>Pichiomycetes</taxon>
        <taxon>Pichiales</taxon>
        <taxon>Pichiaceae</taxon>
        <taxon>Ambrosiozyma</taxon>
    </lineage>
</organism>
<dbReference type="EMBL" id="BSXS01011027">
    <property type="protein sequence ID" value="GME99523.1"/>
    <property type="molecule type" value="Genomic_DNA"/>
</dbReference>
<keyword evidence="2" id="KW-1185">Reference proteome</keyword>
<reference evidence="1" key="1">
    <citation type="submission" date="2023-04" db="EMBL/GenBank/DDBJ databases">
        <title>Ambrosiozyma monospora NBRC 10751.</title>
        <authorList>
            <person name="Ichikawa N."/>
            <person name="Sato H."/>
            <person name="Tonouchi N."/>
        </authorList>
    </citation>
    <scope>NUCLEOTIDE SEQUENCE</scope>
    <source>
        <strain evidence="1">NBRC 10751</strain>
    </source>
</reference>
<name>A0ACB5U1X7_AMBMO</name>
<protein>
    <submittedName>
        <fullName evidence="1">Unnamed protein product</fullName>
    </submittedName>
</protein>
<evidence type="ECO:0000313" key="2">
    <source>
        <dbReference type="Proteomes" id="UP001165064"/>
    </source>
</evidence>
<gene>
    <name evidence="1" type="ORF">Amon02_001074000</name>
</gene>